<protein>
    <submittedName>
        <fullName evidence="1">Uncharacterized protein</fullName>
    </submittedName>
</protein>
<name>A0A0W7TT37_9FIRM</name>
<dbReference type="EMBL" id="LMUA01000006">
    <property type="protein sequence ID" value="KUE76933.1"/>
    <property type="molecule type" value="Genomic_DNA"/>
</dbReference>
<evidence type="ECO:0000313" key="1">
    <source>
        <dbReference type="EMBL" id="KUE76933.1"/>
    </source>
</evidence>
<dbReference type="AlphaFoldDB" id="A0A0W7TT37"/>
<dbReference type="Proteomes" id="UP000053433">
    <property type="component" value="Unassembled WGS sequence"/>
</dbReference>
<evidence type="ECO:0000313" key="2">
    <source>
        <dbReference type="Proteomes" id="UP000053433"/>
    </source>
</evidence>
<sequence length="849" mass="94355">MAYLKFPLFLGRYVNHWLVSGIAQTPVHFTPVTLHGDINLWLKKGFSVHENPCKTEFVRARRACPAALPAVCEPVPGGRVGDGASPQTFAVYWPFDDISLDISGGWDAPTHIRAWAYTELWADEDGPAPFLFTTCGGAAVWLNGEKVLEFTPFTRNIPADTPLELTLRKGRNSVLVFFDDLAERDAAFLLRLCWQGTDAPPEQRVPVGAANPTLLEQGEQAMRSLCFSRNHYAAGPVSLRCENPFAQQTLHVTLEGATEENEQAGVLFTRTADFAPGQTRASLGDCAEFPFGFLLLQATAVVEGIAITRPITVETHASALLPHAADTVAGRKRQALEFLAHFGEQNTNRAVALLATGGSPDEAQRLIAAQVRFVDRRCDCSDFYLVYFPHILRAWGAQGAGLLSPELERAMRACILNFRYWMDEPGDDVMWFYSENHALMFHTCQLLAGELYPSETFSNSGMTGLQMQQKAKGLLLEWFRGFLNEGFTEWNSSAYLPIDLLGLASLYAWTQDGELRALAKRGMDYVFYLLAVHSRKGFFAGSSGRTYLKEQFGNWSNCTSFMSWIGYGCGTPGHAGKGVVSLCLSDYEPPRDYAAYFNVEPGFELVCRSTHGYQKHVDLYTYKTSGYLMTSAADFRPGKPGYQENPLQLTFTPTAQLWISHPGERALYGKGRPSYWAGNGTLPRVNQYKGFATVFYDIAPEHPVDFTHLYLPTMEFYLCRVQGPWVFAQEGDAYCAVYCSAGLTAQRFGPNAEREFIAPGRRCVWLVRAAQTDEFPSFAAFITAMLAAPLEVDAQRLAYRFEDPVYGVLRSGWNERLSVNGAAMEYGGSDQYGVLELREKQQPAADAQA</sequence>
<dbReference type="RefSeq" id="WP_058723018.1">
    <property type="nucleotide sequence ID" value="NZ_JBBNKJ010000027.1"/>
</dbReference>
<gene>
    <name evidence="1" type="ORF">ASJ35_06555</name>
</gene>
<comment type="caution">
    <text evidence="1">The sequence shown here is derived from an EMBL/GenBank/DDBJ whole genome shotgun (WGS) entry which is preliminary data.</text>
</comment>
<proteinExistence type="predicted"/>
<accession>A0A0W7TT37</accession>
<reference evidence="1 2" key="1">
    <citation type="submission" date="2015-10" db="EMBL/GenBank/DDBJ databases">
        <title>A novel member of the family Ruminococcaceae isolated from human faeces.</title>
        <authorList>
            <person name="Shkoporov A.N."/>
            <person name="Chaplin A.V."/>
            <person name="Motuzova O.V."/>
            <person name="Kafarskaia L.I."/>
            <person name="Efimov B.A."/>
        </authorList>
    </citation>
    <scope>NUCLEOTIDE SEQUENCE [LARGE SCALE GENOMIC DNA]</scope>
    <source>
        <strain evidence="1 2">668</strain>
    </source>
</reference>
<organism evidence="1 2">
    <name type="scientific">Ruthenibacterium lactatiformans</name>
    <dbReference type="NCBI Taxonomy" id="1550024"/>
    <lineage>
        <taxon>Bacteria</taxon>
        <taxon>Bacillati</taxon>
        <taxon>Bacillota</taxon>
        <taxon>Clostridia</taxon>
        <taxon>Eubacteriales</taxon>
        <taxon>Oscillospiraceae</taxon>
        <taxon>Ruthenibacterium</taxon>
    </lineage>
</organism>